<protein>
    <submittedName>
        <fullName evidence="1">Uncharacterized protein</fullName>
    </submittedName>
</protein>
<sequence>MNPVVTISVPVYLSRPNPVDQRLGEAEATVGGAEAQVVLTTRGLYLTVQNGPSWGIDLNALTRAMADAVAPPKEVRHG</sequence>
<dbReference type="Proteomes" id="UP000238338">
    <property type="component" value="Unassembled WGS sequence"/>
</dbReference>
<evidence type="ECO:0000313" key="2">
    <source>
        <dbReference type="Proteomes" id="UP000238338"/>
    </source>
</evidence>
<accession>A0A2S8S6I0</accession>
<name>A0A2S8S6I0_9RHOB</name>
<organism evidence="1 2">
    <name type="scientific">Albidovulum denitrificans</name>
    <dbReference type="NCBI Taxonomy" id="404881"/>
    <lineage>
        <taxon>Bacteria</taxon>
        <taxon>Pseudomonadati</taxon>
        <taxon>Pseudomonadota</taxon>
        <taxon>Alphaproteobacteria</taxon>
        <taxon>Rhodobacterales</taxon>
        <taxon>Paracoccaceae</taxon>
        <taxon>Albidovulum</taxon>
    </lineage>
</organism>
<evidence type="ECO:0000313" key="1">
    <source>
        <dbReference type="EMBL" id="PQV56384.1"/>
    </source>
</evidence>
<dbReference type="EMBL" id="PVEP01000005">
    <property type="protein sequence ID" value="PQV56384.1"/>
    <property type="molecule type" value="Genomic_DNA"/>
</dbReference>
<keyword evidence="2" id="KW-1185">Reference proteome</keyword>
<dbReference type="RefSeq" id="WP_105515228.1">
    <property type="nucleotide sequence ID" value="NZ_PVEP01000005.1"/>
</dbReference>
<proteinExistence type="predicted"/>
<comment type="caution">
    <text evidence="1">The sequence shown here is derived from an EMBL/GenBank/DDBJ whole genome shotgun (WGS) entry which is preliminary data.</text>
</comment>
<dbReference type="AlphaFoldDB" id="A0A2S8S6I0"/>
<gene>
    <name evidence="1" type="ORF">LX70_02650</name>
</gene>
<reference evidence="1 2" key="1">
    <citation type="submission" date="2018-02" db="EMBL/GenBank/DDBJ databases">
        <title>Genomic Encyclopedia of Archaeal and Bacterial Type Strains, Phase II (KMG-II): from individual species to whole genera.</title>
        <authorList>
            <person name="Goeker M."/>
        </authorList>
    </citation>
    <scope>NUCLEOTIDE SEQUENCE [LARGE SCALE GENOMIC DNA]</scope>
    <source>
        <strain evidence="1 2">DSM 18921</strain>
    </source>
</reference>